<gene>
    <name evidence="1" type="ORF">H8K26_06725</name>
</gene>
<evidence type="ECO:0000313" key="1">
    <source>
        <dbReference type="EMBL" id="MBC3811133.1"/>
    </source>
</evidence>
<keyword evidence="2" id="KW-1185">Reference proteome</keyword>
<evidence type="ECO:0000313" key="2">
    <source>
        <dbReference type="Proteomes" id="UP000637632"/>
    </source>
</evidence>
<reference evidence="1 2" key="1">
    <citation type="submission" date="2020-08" db="EMBL/GenBank/DDBJ databases">
        <title>Novel species isolated from subtropical streams in China.</title>
        <authorList>
            <person name="Lu H."/>
        </authorList>
    </citation>
    <scope>NUCLEOTIDE SEQUENCE [LARGE SCALE GENOMIC DNA]</scope>
    <source>
        <strain evidence="1 2">CCTCC AB 2015119</strain>
    </source>
</reference>
<dbReference type="Proteomes" id="UP000637632">
    <property type="component" value="Unassembled WGS sequence"/>
</dbReference>
<dbReference type="RefSeq" id="WP_190478291.1">
    <property type="nucleotide sequence ID" value="NZ_JACOFT010000002.1"/>
</dbReference>
<accession>A0ABR6XEJ5</accession>
<protein>
    <submittedName>
        <fullName evidence="1">Uncharacterized protein</fullName>
    </submittedName>
</protein>
<dbReference type="EMBL" id="JACOFT010000002">
    <property type="protein sequence ID" value="MBC3811133.1"/>
    <property type="molecule type" value="Genomic_DNA"/>
</dbReference>
<comment type="caution">
    <text evidence="1">The sequence shown here is derived from an EMBL/GenBank/DDBJ whole genome shotgun (WGS) entry which is preliminary data.</text>
</comment>
<sequence length="47" mass="5574">MTTNSWIDQLHFLLERFSYLGIGEDLASMDLIELWGVYHYLRRLAEG</sequence>
<organism evidence="1 2">
    <name type="scientific">Undibacterium aquatile</name>
    <dbReference type="NCBI Taxonomy" id="1537398"/>
    <lineage>
        <taxon>Bacteria</taxon>
        <taxon>Pseudomonadati</taxon>
        <taxon>Pseudomonadota</taxon>
        <taxon>Betaproteobacteria</taxon>
        <taxon>Burkholderiales</taxon>
        <taxon>Oxalobacteraceae</taxon>
        <taxon>Undibacterium</taxon>
    </lineage>
</organism>
<name>A0ABR6XEJ5_9BURK</name>
<proteinExistence type="predicted"/>